<dbReference type="EMBL" id="CP024087">
    <property type="protein sequence ID" value="AYF31945.1"/>
    <property type="molecule type" value="Genomic_DNA"/>
</dbReference>
<dbReference type="Gene3D" id="3.10.180.10">
    <property type="entry name" value="2,3-Dihydroxybiphenyl 1,2-Dioxygenase, domain 1"/>
    <property type="match status" value="1"/>
</dbReference>
<feature type="region of interest" description="Disordered" evidence="1">
    <location>
        <begin position="96"/>
        <end position="134"/>
    </location>
</feature>
<dbReference type="Proteomes" id="UP000267804">
    <property type="component" value="Chromosome"/>
</dbReference>
<dbReference type="InterPro" id="IPR037523">
    <property type="entry name" value="VOC_core"/>
</dbReference>
<dbReference type="PROSITE" id="PS51819">
    <property type="entry name" value="VOC"/>
    <property type="match status" value="1"/>
</dbReference>
<organism evidence="3 4">
    <name type="scientific">Micromonospora tulbaghiae</name>
    <dbReference type="NCBI Taxonomy" id="479978"/>
    <lineage>
        <taxon>Bacteria</taxon>
        <taxon>Bacillati</taxon>
        <taxon>Actinomycetota</taxon>
        <taxon>Actinomycetes</taxon>
        <taxon>Micromonosporales</taxon>
        <taxon>Micromonosporaceae</taxon>
        <taxon>Micromonospora</taxon>
    </lineage>
</organism>
<proteinExistence type="predicted"/>
<dbReference type="SUPFAM" id="SSF54593">
    <property type="entry name" value="Glyoxalase/Bleomycin resistance protein/Dihydroxybiphenyl dioxygenase"/>
    <property type="match status" value="1"/>
</dbReference>
<dbReference type="InterPro" id="IPR052164">
    <property type="entry name" value="Anthracycline_SecMetBiosynth"/>
</dbReference>
<sequence>MDDPQRPLLNGVAAFEISTDNPEAVEHFYGELFGWSFSPGHGNPYSIIRTPSEKSAYGGLWDNRVNDKAFNWAIICIQVEDVEAACAKAIEAGGKVVSPPEKSTGPDGTVFAHLHDPSGNQIGIFSRPLQTPPS</sequence>
<protein>
    <submittedName>
        <fullName evidence="3">Glyoxalase</fullName>
    </submittedName>
</protein>
<evidence type="ECO:0000256" key="1">
    <source>
        <dbReference type="SAM" id="MobiDB-lite"/>
    </source>
</evidence>
<evidence type="ECO:0000259" key="2">
    <source>
        <dbReference type="PROSITE" id="PS51819"/>
    </source>
</evidence>
<evidence type="ECO:0000313" key="3">
    <source>
        <dbReference type="EMBL" id="AYF31945.1"/>
    </source>
</evidence>
<accession>A0A386WU26</accession>
<dbReference type="InterPro" id="IPR041581">
    <property type="entry name" value="Glyoxalase_6"/>
</dbReference>
<dbReference type="InterPro" id="IPR029068">
    <property type="entry name" value="Glyas_Bleomycin-R_OHBP_Dase"/>
</dbReference>
<reference evidence="3 4" key="1">
    <citation type="submission" date="2017-10" db="EMBL/GenBank/DDBJ databases">
        <title>Integration of genomic and chemical information greatly accelerates assignment of the full stereostructure of myelolactone, a potent inhibitor of myeloma from a marine-derived Micromonospora.</title>
        <authorList>
            <person name="Kim M.C."/>
            <person name="Machado H."/>
            <person name="Jensen P.R."/>
            <person name="Fenical W."/>
        </authorList>
    </citation>
    <scope>NUCLEOTIDE SEQUENCE [LARGE SCALE GENOMIC DNA]</scope>
    <source>
        <strain evidence="3 4">CNY-010</strain>
    </source>
</reference>
<dbReference type="CDD" id="cd07247">
    <property type="entry name" value="SgaA_N_like"/>
    <property type="match status" value="1"/>
</dbReference>
<name>A0A386WU26_9ACTN</name>
<evidence type="ECO:0000313" key="4">
    <source>
        <dbReference type="Proteomes" id="UP000267804"/>
    </source>
</evidence>
<feature type="domain" description="VOC" evidence="2">
    <location>
        <begin position="11"/>
        <end position="127"/>
    </location>
</feature>
<dbReference type="PANTHER" id="PTHR33993">
    <property type="entry name" value="GLYOXALASE-RELATED"/>
    <property type="match status" value="1"/>
</dbReference>
<gene>
    <name evidence="3" type="ORF">CSH63_31730</name>
</gene>
<dbReference type="AlphaFoldDB" id="A0A386WU26"/>
<dbReference type="KEGG" id="mtua:CSH63_31730"/>
<dbReference type="Pfam" id="PF18029">
    <property type="entry name" value="Glyoxalase_6"/>
    <property type="match status" value="1"/>
</dbReference>